<sequence>MVKIIGHRGARGLWPENSLEGFRKLITLGVDGVEFDVHPTLDGALVVIHDATLDQTTFGCGAVNARTLEELQATRLRGSTEGIPSFEQVLEVFRDSPLELHIELKTDASGNPYPQLEASVIDTIKRHDMQHQAILTCFVPEVLERVRQIDPSLPVLASLEARSVEKLGGLEEATRRLDAIPGVYIAVEKSLLRLESVWFSTRFGDERLGVWVPNEEVEIEYWLSQPIRQITTDRPDLALQAPKQRA</sequence>
<dbReference type="Gene3D" id="3.20.20.190">
    <property type="entry name" value="Phosphatidylinositol (PI) phosphodiesterase"/>
    <property type="match status" value="1"/>
</dbReference>
<dbReference type="EMBL" id="CP003382">
    <property type="protein sequence ID" value="AFZ67248.1"/>
    <property type="molecule type" value="Genomic_DNA"/>
</dbReference>
<dbReference type="Pfam" id="PF03009">
    <property type="entry name" value="GDPD"/>
    <property type="match status" value="1"/>
</dbReference>
<dbReference type="InterPro" id="IPR030395">
    <property type="entry name" value="GP_PDE_dom"/>
</dbReference>
<name>L0A037_DEIPD</name>
<protein>
    <submittedName>
        <fullName evidence="2">Glycerophosphoryl diester phosphodiesterase</fullName>
    </submittedName>
</protein>
<dbReference type="AlphaFoldDB" id="L0A037"/>
<dbReference type="CDD" id="cd08565">
    <property type="entry name" value="GDPD_pAtGDE_like"/>
    <property type="match status" value="1"/>
</dbReference>
<dbReference type="HOGENOM" id="CLU_030006_3_5_0"/>
<evidence type="ECO:0000259" key="1">
    <source>
        <dbReference type="PROSITE" id="PS51704"/>
    </source>
</evidence>
<dbReference type="PROSITE" id="PS51704">
    <property type="entry name" value="GP_PDE"/>
    <property type="match status" value="1"/>
</dbReference>
<organism evidence="2 3">
    <name type="scientific">Deinococcus peraridilitoris (strain DSM 19664 / LMG 22246 / CIP 109416 / KR-200)</name>
    <dbReference type="NCBI Taxonomy" id="937777"/>
    <lineage>
        <taxon>Bacteria</taxon>
        <taxon>Thermotogati</taxon>
        <taxon>Deinococcota</taxon>
        <taxon>Deinococci</taxon>
        <taxon>Deinococcales</taxon>
        <taxon>Deinococcaceae</taxon>
        <taxon>Deinococcus</taxon>
    </lineage>
</organism>
<evidence type="ECO:0000313" key="2">
    <source>
        <dbReference type="EMBL" id="AFZ67248.1"/>
    </source>
</evidence>
<accession>L0A037</accession>
<dbReference type="SUPFAM" id="SSF51695">
    <property type="entry name" value="PLC-like phosphodiesterases"/>
    <property type="match status" value="1"/>
</dbReference>
<dbReference type="PANTHER" id="PTHR46211:SF14">
    <property type="entry name" value="GLYCEROPHOSPHODIESTER PHOSPHODIESTERASE"/>
    <property type="match status" value="1"/>
</dbReference>
<feature type="domain" description="GP-PDE" evidence="1">
    <location>
        <begin position="2"/>
        <end position="242"/>
    </location>
</feature>
<proteinExistence type="predicted"/>
<dbReference type="OrthoDB" id="384721at2"/>
<reference evidence="3" key="1">
    <citation type="submission" date="2012-03" db="EMBL/GenBank/DDBJ databases">
        <title>Complete sequence of chromosome of Deinococcus peraridilitoris DSM 19664.</title>
        <authorList>
            <person name="Lucas S."/>
            <person name="Copeland A."/>
            <person name="Lapidus A."/>
            <person name="Glavina del Rio T."/>
            <person name="Dalin E."/>
            <person name="Tice H."/>
            <person name="Bruce D."/>
            <person name="Goodwin L."/>
            <person name="Pitluck S."/>
            <person name="Peters L."/>
            <person name="Mikhailova N."/>
            <person name="Lu M."/>
            <person name="Kyrpides N."/>
            <person name="Mavromatis K."/>
            <person name="Ivanova N."/>
            <person name="Brettin T."/>
            <person name="Detter J.C."/>
            <person name="Han C."/>
            <person name="Larimer F."/>
            <person name="Land M."/>
            <person name="Hauser L."/>
            <person name="Markowitz V."/>
            <person name="Cheng J.-F."/>
            <person name="Hugenholtz P."/>
            <person name="Woyke T."/>
            <person name="Wu D."/>
            <person name="Pukall R."/>
            <person name="Steenblock K."/>
            <person name="Brambilla E."/>
            <person name="Klenk H.-P."/>
            <person name="Eisen J.A."/>
        </authorList>
    </citation>
    <scope>NUCLEOTIDE SEQUENCE [LARGE SCALE GENOMIC DNA]</scope>
    <source>
        <strain evidence="3">DSM 19664 / LMG 22246 / CIP 109416 / KR-200</strain>
    </source>
</reference>
<dbReference type="STRING" id="937777.Deipe_1728"/>
<dbReference type="Proteomes" id="UP000010467">
    <property type="component" value="Chromosome"/>
</dbReference>
<dbReference type="eggNOG" id="COG0584">
    <property type="taxonomic scope" value="Bacteria"/>
</dbReference>
<dbReference type="PANTHER" id="PTHR46211">
    <property type="entry name" value="GLYCEROPHOSPHORYL DIESTER PHOSPHODIESTERASE"/>
    <property type="match status" value="1"/>
</dbReference>
<gene>
    <name evidence="2" type="ordered locus">Deipe_1728</name>
</gene>
<evidence type="ECO:0000313" key="3">
    <source>
        <dbReference type="Proteomes" id="UP000010467"/>
    </source>
</evidence>
<dbReference type="RefSeq" id="WP_015235553.1">
    <property type="nucleotide sequence ID" value="NC_019793.1"/>
</dbReference>
<dbReference type="GO" id="GO:0008081">
    <property type="term" value="F:phosphoric diester hydrolase activity"/>
    <property type="evidence" value="ECO:0007669"/>
    <property type="project" value="InterPro"/>
</dbReference>
<dbReference type="GO" id="GO:0006629">
    <property type="term" value="P:lipid metabolic process"/>
    <property type="evidence" value="ECO:0007669"/>
    <property type="project" value="InterPro"/>
</dbReference>
<dbReference type="KEGG" id="dpd:Deipe_1728"/>
<dbReference type="InterPro" id="IPR017946">
    <property type="entry name" value="PLC-like_Pdiesterase_TIM-brl"/>
</dbReference>
<keyword evidence="3" id="KW-1185">Reference proteome</keyword>
<dbReference type="PATRIC" id="fig|937777.3.peg.1729"/>